<evidence type="ECO:0000256" key="1">
    <source>
        <dbReference type="ARBA" id="ARBA00000085"/>
    </source>
</evidence>
<dbReference type="Pfam" id="PF05231">
    <property type="entry name" value="MASE1"/>
    <property type="match status" value="1"/>
</dbReference>
<dbReference type="PANTHER" id="PTHR43711:SF1">
    <property type="entry name" value="HISTIDINE KINASE 1"/>
    <property type="match status" value="1"/>
</dbReference>
<dbReference type="SUPFAM" id="SSF55874">
    <property type="entry name" value="ATPase domain of HSP90 chaperone/DNA topoisomerase II/histidine kinase"/>
    <property type="match status" value="1"/>
</dbReference>
<keyword evidence="6" id="KW-0808">Transferase</keyword>
<name>A0ABT4A5P2_9BACT</name>
<dbReference type="Gene3D" id="3.30.450.40">
    <property type="match status" value="1"/>
</dbReference>
<evidence type="ECO:0000256" key="5">
    <source>
        <dbReference type="ARBA" id="ARBA00022553"/>
    </source>
</evidence>
<dbReference type="EMBL" id="JAPNKA010000001">
    <property type="protein sequence ID" value="MCY1076686.1"/>
    <property type="molecule type" value="Genomic_DNA"/>
</dbReference>
<evidence type="ECO:0000256" key="2">
    <source>
        <dbReference type="ARBA" id="ARBA00004651"/>
    </source>
</evidence>
<dbReference type="Gene3D" id="1.10.287.130">
    <property type="match status" value="1"/>
</dbReference>
<evidence type="ECO:0000256" key="6">
    <source>
        <dbReference type="ARBA" id="ARBA00022679"/>
    </source>
</evidence>
<feature type="transmembrane region" description="Helical" evidence="12">
    <location>
        <begin position="24"/>
        <end position="40"/>
    </location>
</feature>
<keyword evidence="5" id="KW-0597">Phosphoprotein</keyword>
<dbReference type="InterPro" id="IPR029016">
    <property type="entry name" value="GAF-like_dom_sf"/>
</dbReference>
<dbReference type="SMART" id="SM00388">
    <property type="entry name" value="HisKA"/>
    <property type="match status" value="1"/>
</dbReference>
<feature type="domain" description="Histidine kinase" evidence="13">
    <location>
        <begin position="440"/>
        <end position="656"/>
    </location>
</feature>
<accession>A0ABT4A5P2</accession>
<feature type="transmembrane region" description="Helical" evidence="12">
    <location>
        <begin position="143"/>
        <end position="165"/>
    </location>
</feature>
<dbReference type="EC" id="2.7.13.3" evidence="3"/>
<evidence type="ECO:0000256" key="4">
    <source>
        <dbReference type="ARBA" id="ARBA00022475"/>
    </source>
</evidence>
<dbReference type="InterPro" id="IPR050736">
    <property type="entry name" value="Sensor_HK_Regulatory"/>
</dbReference>
<dbReference type="Pfam" id="PF02518">
    <property type="entry name" value="HATPase_c"/>
    <property type="match status" value="1"/>
</dbReference>
<dbReference type="CDD" id="cd00075">
    <property type="entry name" value="HATPase"/>
    <property type="match status" value="1"/>
</dbReference>
<organism evidence="14 15">
    <name type="scientific">Archangium lansingense</name>
    <dbReference type="NCBI Taxonomy" id="2995310"/>
    <lineage>
        <taxon>Bacteria</taxon>
        <taxon>Pseudomonadati</taxon>
        <taxon>Myxococcota</taxon>
        <taxon>Myxococcia</taxon>
        <taxon>Myxococcales</taxon>
        <taxon>Cystobacterineae</taxon>
        <taxon>Archangiaceae</taxon>
        <taxon>Archangium</taxon>
    </lineage>
</organism>
<evidence type="ECO:0000256" key="10">
    <source>
        <dbReference type="ARBA" id="ARBA00023012"/>
    </source>
</evidence>
<keyword evidence="8" id="KW-0418">Kinase</keyword>
<comment type="catalytic activity">
    <reaction evidence="1">
        <text>ATP + protein L-histidine = ADP + protein N-phospho-L-histidine.</text>
        <dbReference type="EC" id="2.7.13.3"/>
    </reaction>
</comment>
<keyword evidence="7 12" id="KW-0812">Transmembrane</keyword>
<keyword evidence="10" id="KW-0902">Two-component regulatory system</keyword>
<reference evidence="14 15" key="1">
    <citation type="submission" date="2022-11" db="EMBL/GenBank/DDBJ databases">
        <title>Minimal conservation of predation-associated metabolite biosynthetic gene clusters underscores biosynthetic potential of Myxococcota including descriptions for ten novel species: Archangium lansinium sp. nov., Myxococcus landrumus sp. nov., Nannocystis bai.</title>
        <authorList>
            <person name="Ahearne A."/>
            <person name="Stevens C."/>
            <person name="Phillips K."/>
        </authorList>
    </citation>
    <scope>NUCLEOTIDE SEQUENCE [LARGE SCALE GENOMIC DNA]</scope>
    <source>
        <strain evidence="14 15">MIWBW</strain>
    </source>
</reference>
<dbReference type="SMART" id="SM00387">
    <property type="entry name" value="HATPase_c"/>
    <property type="match status" value="1"/>
</dbReference>
<sequence>MLALCVSLLGAAGSLFVFPPESNSVLWLPGGVSLAVLVRAHHRRWPAYLVATFLAHVALEIIRGTPPGVNFVWALGNTTSALLGAHLMRRWQGDSTLSFTRTRDVAVLVLAGGLISPLPSATLGAAGIASWRAGAVSFGQEWLYWYLADVLGALLVTPLLLTWSAKEGHFSALHRPLELAVTCGLLAISAHFIFGPGVPGLLRLSQPYACFPFLLWAALRLGPRGATTASLVVAALAMWHTTAGSGPFASDPAPIHVRMFSVQSFLVVVELSALTLASLVCERRHAEHTQRLLAQVGTVLAESLDYRVTLPRIAHLIVPDVASVFALWLEGEDGHWELAAQAGLAPEQEAQLATQLRQQSAPLLCQRDMRTRVAVLVRLLHRERVQGGLVLMRPGRRLPDARELAFVEDLAHRCALALENARLFQEANEAVHVRDEFLAVAAHELRTPLTSLKLHLQSLLRLLARLANATDALARLHLVARQVNRLSELVERLLDVGRINTGRLRLEREAVDLSELILRKTEGLSEEFSRSRCELSVRLHSRITGWWDRNRLEQALSILLANAMKFGTGHPIELEVTDAGERALITVTDHGIGMTPEALERIFGRFERAVSSREYGGLGLGLFIAREIAEAHGGSLRVASTPGNGASFTLEIPSSHIPEMLHETPLPAPH</sequence>
<keyword evidence="15" id="KW-1185">Reference proteome</keyword>
<dbReference type="PRINTS" id="PR00344">
    <property type="entry name" value="BCTRLSENSOR"/>
</dbReference>
<gene>
    <name evidence="14" type="ORF">OV287_19595</name>
</gene>
<keyword evidence="4" id="KW-1003">Cell membrane</keyword>
<dbReference type="SUPFAM" id="SSF47384">
    <property type="entry name" value="Homodimeric domain of signal transducing histidine kinase"/>
    <property type="match status" value="1"/>
</dbReference>
<dbReference type="PANTHER" id="PTHR43711">
    <property type="entry name" value="TWO-COMPONENT HISTIDINE KINASE"/>
    <property type="match status" value="1"/>
</dbReference>
<dbReference type="InterPro" id="IPR003594">
    <property type="entry name" value="HATPase_dom"/>
</dbReference>
<dbReference type="InterPro" id="IPR004358">
    <property type="entry name" value="Sig_transdc_His_kin-like_C"/>
</dbReference>
<dbReference type="Pfam" id="PF00512">
    <property type="entry name" value="HisKA"/>
    <property type="match status" value="1"/>
</dbReference>
<dbReference type="InterPro" id="IPR036890">
    <property type="entry name" value="HATPase_C_sf"/>
</dbReference>
<evidence type="ECO:0000256" key="7">
    <source>
        <dbReference type="ARBA" id="ARBA00022692"/>
    </source>
</evidence>
<dbReference type="RefSeq" id="WP_267535561.1">
    <property type="nucleotide sequence ID" value="NZ_JAPNKA010000001.1"/>
</dbReference>
<dbReference type="InterPro" id="IPR003661">
    <property type="entry name" value="HisK_dim/P_dom"/>
</dbReference>
<evidence type="ECO:0000256" key="12">
    <source>
        <dbReference type="SAM" id="Phobius"/>
    </source>
</evidence>
<evidence type="ECO:0000256" key="9">
    <source>
        <dbReference type="ARBA" id="ARBA00022989"/>
    </source>
</evidence>
<comment type="subcellular location">
    <subcellularLocation>
        <location evidence="2">Cell membrane</location>
        <topology evidence="2">Multi-pass membrane protein</topology>
    </subcellularLocation>
</comment>
<keyword evidence="9 12" id="KW-1133">Transmembrane helix</keyword>
<feature type="transmembrane region" description="Helical" evidence="12">
    <location>
        <begin position="177"/>
        <end position="194"/>
    </location>
</feature>
<dbReference type="CDD" id="cd00082">
    <property type="entry name" value="HisKA"/>
    <property type="match status" value="1"/>
</dbReference>
<dbReference type="Proteomes" id="UP001207654">
    <property type="component" value="Unassembled WGS sequence"/>
</dbReference>
<evidence type="ECO:0000259" key="13">
    <source>
        <dbReference type="PROSITE" id="PS50109"/>
    </source>
</evidence>
<dbReference type="Gene3D" id="3.30.565.10">
    <property type="entry name" value="Histidine kinase-like ATPase, C-terminal domain"/>
    <property type="match status" value="1"/>
</dbReference>
<comment type="caution">
    <text evidence="14">The sequence shown here is derived from an EMBL/GenBank/DDBJ whole genome shotgun (WGS) entry which is preliminary data.</text>
</comment>
<dbReference type="InterPro" id="IPR007895">
    <property type="entry name" value="MASE1"/>
</dbReference>
<proteinExistence type="predicted"/>
<protein>
    <recommendedName>
        <fullName evidence="3">histidine kinase</fullName>
        <ecNumber evidence="3">2.7.13.3</ecNumber>
    </recommendedName>
</protein>
<evidence type="ECO:0000256" key="8">
    <source>
        <dbReference type="ARBA" id="ARBA00022777"/>
    </source>
</evidence>
<evidence type="ECO:0000256" key="11">
    <source>
        <dbReference type="ARBA" id="ARBA00023136"/>
    </source>
</evidence>
<evidence type="ECO:0000313" key="14">
    <source>
        <dbReference type="EMBL" id="MCY1076686.1"/>
    </source>
</evidence>
<evidence type="ECO:0000256" key="3">
    <source>
        <dbReference type="ARBA" id="ARBA00012438"/>
    </source>
</evidence>
<evidence type="ECO:0000313" key="15">
    <source>
        <dbReference type="Proteomes" id="UP001207654"/>
    </source>
</evidence>
<dbReference type="SUPFAM" id="SSF55781">
    <property type="entry name" value="GAF domain-like"/>
    <property type="match status" value="1"/>
</dbReference>
<dbReference type="InterPro" id="IPR005467">
    <property type="entry name" value="His_kinase_dom"/>
</dbReference>
<feature type="transmembrane region" description="Helical" evidence="12">
    <location>
        <begin position="108"/>
        <end position="131"/>
    </location>
</feature>
<keyword evidence="11 12" id="KW-0472">Membrane</keyword>
<dbReference type="PROSITE" id="PS50109">
    <property type="entry name" value="HIS_KIN"/>
    <property type="match status" value="1"/>
</dbReference>
<dbReference type="InterPro" id="IPR036097">
    <property type="entry name" value="HisK_dim/P_sf"/>
</dbReference>